<sequence length="300" mass="31679">MVTWGETGDVRNRVEVVEADGTAVPVAPIVVEAGRPNRSGLPGFGGLPIAAGLRVAVTVLDEDDAVISEAGLSPIFDTNRPPVPVIETVTPREDGTARFTWRPGAVVDSTPGDPLDVPVEEPQLLMPVATYLIFNGWDDLADEPTTDRSAEVTADRMKPYYVGVKTQPNEWVPPGGKLTVTGKSVSLVRVCDAGPCWWVPEDDAGRLLRLQSRAGRSAAWQTVATTRALANGTFVFAVKFPGAGDYRVVAPPVVGSESHDALAYFAAAGGLLVVLGALLALAGRGRRRAFVLSAEQGSEL</sequence>
<feature type="transmembrane region" description="Helical" evidence="1">
    <location>
        <begin position="261"/>
        <end position="282"/>
    </location>
</feature>
<dbReference type="Proteomes" id="UP000219612">
    <property type="component" value="Unassembled WGS sequence"/>
</dbReference>
<gene>
    <name evidence="2" type="ORF">SAMN05421748_1011250</name>
</gene>
<protein>
    <submittedName>
        <fullName evidence="2">Uncharacterized protein</fullName>
    </submittedName>
</protein>
<dbReference type="AlphaFoldDB" id="A0A285FUJ0"/>
<dbReference type="EMBL" id="OBDY01000001">
    <property type="protein sequence ID" value="SNY14957.1"/>
    <property type="molecule type" value="Genomic_DNA"/>
</dbReference>
<keyword evidence="3" id="KW-1185">Reference proteome</keyword>
<name>A0A285FUJ0_9ACTN</name>
<evidence type="ECO:0000256" key="1">
    <source>
        <dbReference type="SAM" id="Phobius"/>
    </source>
</evidence>
<reference evidence="2 3" key="1">
    <citation type="submission" date="2017-09" db="EMBL/GenBank/DDBJ databases">
        <authorList>
            <person name="Ehlers B."/>
            <person name="Leendertz F.H."/>
        </authorList>
    </citation>
    <scope>NUCLEOTIDE SEQUENCE [LARGE SCALE GENOMIC DNA]</scope>
    <source>
        <strain evidence="2 3">CGMCC 4.6857</strain>
    </source>
</reference>
<dbReference type="RefSeq" id="WP_097318565.1">
    <property type="nucleotide sequence ID" value="NZ_OBDY01000001.1"/>
</dbReference>
<organism evidence="2 3">
    <name type="scientific">Paractinoplanes atraurantiacus</name>
    <dbReference type="NCBI Taxonomy" id="1036182"/>
    <lineage>
        <taxon>Bacteria</taxon>
        <taxon>Bacillati</taxon>
        <taxon>Actinomycetota</taxon>
        <taxon>Actinomycetes</taxon>
        <taxon>Micromonosporales</taxon>
        <taxon>Micromonosporaceae</taxon>
        <taxon>Paractinoplanes</taxon>
    </lineage>
</organism>
<keyword evidence="1" id="KW-0812">Transmembrane</keyword>
<accession>A0A285FUJ0</accession>
<proteinExistence type="predicted"/>
<keyword evidence="1" id="KW-1133">Transmembrane helix</keyword>
<evidence type="ECO:0000313" key="2">
    <source>
        <dbReference type="EMBL" id="SNY14957.1"/>
    </source>
</evidence>
<keyword evidence="1" id="KW-0472">Membrane</keyword>
<dbReference type="OrthoDB" id="3295341at2"/>
<evidence type="ECO:0000313" key="3">
    <source>
        <dbReference type="Proteomes" id="UP000219612"/>
    </source>
</evidence>